<name>A0ACC3BX81_PYRYE</name>
<accession>A0ACC3BX81</accession>
<evidence type="ECO:0000313" key="1">
    <source>
        <dbReference type="EMBL" id="KAK1862463.1"/>
    </source>
</evidence>
<gene>
    <name evidence="1" type="ORF">I4F81_005032</name>
</gene>
<proteinExistence type="predicted"/>
<organism evidence="1 2">
    <name type="scientific">Pyropia yezoensis</name>
    <name type="common">Susabi-nori</name>
    <name type="synonym">Porphyra yezoensis</name>
    <dbReference type="NCBI Taxonomy" id="2788"/>
    <lineage>
        <taxon>Eukaryota</taxon>
        <taxon>Rhodophyta</taxon>
        <taxon>Bangiophyceae</taxon>
        <taxon>Bangiales</taxon>
        <taxon>Bangiaceae</taxon>
        <taxon>Pyropia</taxon>
    </lineage>
</organism>
<protein>
    <submittedName>
        <fullName evidence="1">Uncharacterized protein</fullName>
    </submittedName>
</protein>
<sequence length="123" mass="12723">MRAAALTEIADARARAHPAPPQGITLLFSTGGADAVARRWVEYIPYLLHVQAEGLVEKPFSLVPGKAATLHGRVQQRVAGSPTTQLEKQGFPGAAVKTLTVVSAEPGNATILTAVSSGPTAEA</sequence>
<dbReference type="EMBL" id="CM020618">
    <property type="protein sequence ID" value="KAK1862463.1"/>
    <property type="molecule type" value="Genomic_DNA"/>
</dbReference>
<dbReference type="Proteomes" id="UP000798662">
    <property type="component" value="Chromosome 1"/>
</dbReference>
<reference evidence="1" key="1">
    <citation type="submission" date="2019-11" db="EMBL/GenBank/DDBJ databases">
        <title>Nori genome reveals adaptations in red seaweeds to the harsh intertidal environment.</title>
        <authorList>
            <person name="Wang D."/>
            <person name="Mao Y."/>
        </authorList>
    </citation>
    <scope>NUCLEOTIDE SEQUENCE</scope>
    <source>
        <tissue evidence="1">Gametophyte</tissue>
    </source>
</reference>
<comment type="caution">
    <text evidence="1">The sequence shown here is derived from an EMBL/GenBank/DDBJ whole genome shotgun (WGS) entry which is preliminary data.</text>
</comment>
<keyword evidence="2" id="KW-1185">Reference proteome</keyword>
<evidence type="ECO:0000313" key="2">
    <source>
        <dbReference type="Proteomes" id="UP000798662"/>
    </source>
</evidence>